<evidence type="ECO:0000256" key="5">
    <source>
        <dbReference type="ARBA" id="ARBA00022833"/>
    </source>
</evidence>
<dbReference type="Gene3D" id="3.30.160.60">
    <property type="entry name" value="Classic Zinc Finger"/>
    <property type="match status" value="2"/>
</dbReference>
<dbReference type="InterPro" id="IPR050888">
    <property type="entry name" value="ZnF_C2H2-type_TF"/>
</dbReference>
<dbReference type="GO" id="GO:0005634">
    <property type="term" value="C:nucleus"/>
    <property type="evidence" value="ECO:0007669"/>
    <property type="project" value="UniProtKB-SubCell"/>
</dbReference>
<sequence length="296" mass="34149">MSFKFSFDHNVCSLCWQKGVNYVDGVQLLAMKKFFDYCNFLINYNTYQVCDLCIEKINNSFVQYVNLKGLESSIPGNQNIFAKILPQNPVNKLIDNPGKFTGSSSSSTSSSSSEEENKEEKCDVCNKMTYDLDDHMQHEHPKTYKIEMDTQISNKCPICEENFEEVFELSKHVFVEHPKFYLFKCKLCDFKARKQQSLTAHMKHHGAIQKESDSEEKDRGKFTDATPSPLQGKKCPECGEIFKGYNLNRHMNECHPGIYLFSCDSCGFKTNFGQTMAAHKRNNHSVEMKIQKMFED</sequence>
<dbReference type="EMBL" id="UFQS01000244">
    <property type="protein sequence ID" value="SSX01917.1"/>
    <property type="molecule type" value="Genomic_DNA"/>
</dbReference>
<gene>
    <name evidence="10" type="primary">CSON006537</name>
</gene>
<evidence type="ECO:0000256" key="3">
    <source>
        <dbReference type="ARBA" id="ARBA00022737"/>
    </source>
</evidence>
<reference evidence="10" key="1">
    <citation type="submission" date="2018-04" db="EMBL/GenBank/DDBJ databases">
        <authorList>
            <person name="Go L.Y."/>
            <person name="Mitchell J.A."/>
        </authorList>
    </citation>
    <scope>NUCLEOTIDE SEQUENCE</scope>
    <source>
        <tissue evidence="10">Whole organism</tissue>
    </source>
</reference>
<evidence type="ECO:0000256" key="6">
    <source>
        <dbReference type="ARBA" id="ARBA00023242"/>
    </source>
</evidence>
<feature type="region of interest" description="Disordered" evidence="8">
    <location>
        <begin position="201"/>
        <end position="228"/>
    </location>
</feature>
<keyword evidence="4 7" id="KW-0863">Zinc-finger</keyword>
<evidence type="ECO:0000256" key="4">
    <source>
        <dbReference type="ARBA" id="ARBA00022771"/>
    </source>
</evidence>
<evidence type="ECO:0000313" key="10">
    <source>
        <dbReference type="EMBL" id="SSX01917.1"/>
    </source>
</evidence>
<dbReference type="PROSITE" id="PS50157">
    <property type="entry name" value="ZINC_FINGER_C2H2_2"/>
    <property type="match status" value="1"/>
</dbReference>
<organism evidence="10">
    <name type="scientific">Culicoides sonorensis</name>
    <name type="common">Biting midge</name>
    <dbReference type="NCBI Taxonomy" id="179676"/>
    <lineage>
        <taxon>Eukaryota</taxon>
        <taxon>Metazoa</taxon>
        <taxon>Ecdysozoa</taxon>
        <taxon>Arthropoda</taxon>
        <taxon>Hexapoda</taxon>
        <taxon>Insecta</taxon>
        <taxon>Pterygota</taxon>
        <taxon>Neoptera</taxon>
        <taxon>Endopterygota</taxon>
        <taxon>Diptera</taxon>
        <taxon>Nematocera</taxon>
        <taxon>Chironomoidea</taxon>
        <taxon>Ceratopogonidae</taxon>
        <taxon>Ceratopogoninae</taxon>
        <taxon>Culicoides</taxon>
        <taxon>Monoculicoides</taxon>
    </lineage>
</organism>
<dbReference type="PROSITE" id="PS00028">
    <property type="entry name" value="ZINC_FINGER_C2H2_1"/>
    <property type="match status" value="1"/>
</dbReference>
<feature type="compositionally biased region" description="Low complexity" evidence="8">
    <location>
        <begin position="103"/>
        <end position="112"/>
    </location>
</feature>
<evidence type="ECO:0000259" key="9">
    <source>
        <dbReference type="PROSITE" id="PS50157"/>
    </source>
</evidence>
<reference evidence="11" key="2">
    <citation type="submission" date="2018-07" db="EMBL/GenBank/DDBJ databases">
        <authorList>
            <person name="Quirk P.G."/>
            <person name="Krulwich T.A."/>
        </authorList>
    </citation>
    <scope>NUCLEOTIDE SEQUENCE</scope>
</reference>
<dbReference type="AlphaFoldDB" id="A0A336KBY6"/>
<keyword evidence="2" id="KW-0479">Metal-binding</keyword>
<evidence type="ECO:0000256" key="2">
    <source>
        <dbReference type="ARBA" id="ARBA00022723"/>
    </source>
</evidence>
<dbReference type="PANTHER" id="PTHR24406">
    <property type="entry name" value="TRANSCRIPTIONAL REPRESSOR CTCFL-RELATED"/>
    <property type="match status" value="1"/>
</dbReference>
<accession>A0A336KBY6</accession>
<dbReference type="SMART" id="SM00355">
    <property type="entry name" value="ZnF_C2H2"/>
    <property type="match status" value="5"/>
</dbReference>
<dbReference type="InterPro" id="IPR036236">
    <property type="entry name" value="Znf_C2H2_sf"/>
</dbReference>
<evidence type="ECO:0000256" key="7">
    <source>
        <dbReference type="PROSITE-ProRule" id="PRU00042"/>
    </source>
</evidence>
<dbReference type="Pfam" id="PF00096">
    <property type="entry name" value="zf-C2H2"/>
    <property type="match status" value="1"/>
</dbReference>
<dbReference type="VEuPathDB" id="VectorBase:CSON006537"/>
<evidence type="ECO:0000313" key="11">
    <source>
        <dbReference type="EMBL" id="SSX22294.1"/>
    </source>
</evidence>
<dbReference type="InterPro" id="IPR013087">
    <property type="entry name" value="Znf_C2H2_type"/>
</dbReference>
<feature type="compositionally biased region" description="Basic and acidic residues" evidence="8">
    <location>
        <begin position="208"/>
        <end position="222"/>
    </location>
</feature>
<proteinExistence type="predicted"/>
<dbReference type="EMBL" id="UFQT01000244">
    <property type="protein sequence ID" value="SSX22294.1"/>
    <property type="molecule type" value="Genomic_DNA"/>
</dbReference>
<name>A0A336KBY6_CULSO</name>
<evidence type="ECO:0000256" key="1">
    <source>
        <dbReference type="ARBA" id="ARBA00004123"/>
    </source>
</evidence>
<protein>
    <submittedName>
        <fullName evidence="10">CSON006537 protein</fullName>
    </submittedName>
</protein>
<feature type="domain" description="C2H2-type" evidence="9">
    <location>
        <begin position="261"/>
        <end position="289"/>
    </location>
</feature>
<dbReference type="GO" id="GO:0008270">
    <property type="term" value="F:zinc ion binding"/>
    <property type="evidence" value="ECO:0007669"/>
    <property type="project" value="UniProtKB-KW"/>
</dbReference>
<feature type="region of interest" description="Disordered" evidence="8">
    <location>
        <begin position="100"/>
        <end position="120"/>
    </location>
</feature>
<keyword evidence="5" id="KW-0862">Zinc</keyword>
<keyword evidence="3" id="KW-0677">Repeat</keyword>
<comment type="subcellular location">
    <subcellularLocation>
        <location evidence="1">Nucleus</location>
    </subcellularLocation>
</comment>
<evidence type="ECO:0000256" key="8">
    <source>
        <dbReference type="SAM" id="MobiDB-lite"/>
    </source>
</evidence>
<dbReference type="SUPFAM" id="SSF57667">
    <property type="entry name" value="beta-beta-alpha zinc fingers"/>
    <property type="match status" value="1"/>
</dbReference>
<keyword evidence="6" id="KW-0539">Nucleus</keyword>